<evidence type="ECO:0000259" key="7">
    <source>
        <dbReference type="PROSITE" id="PS50110"/>
    </source>
</evidence>
<dbReference type="SUPFAM" id="SSF46894">
    <property type="entry name" value="C-terminal effector domain of the bipartite response regulators"/>
    <property type="match status" value="1"/>
</dbReference>
<protein>
    <submittedName>
        <fullName evidence="8">Response regulator transcription factor</fullName>
    </submittedName>
</protein>
<reference evidence="8 9" key="1">
    <citation type="submission" date="2019-05" db="EMBL/GenBank/DDBJ databases">
        <title>Nakamurella sp. N5BH11, whole genome shotgun sequence.</title>
        <authorList>
            <person name="Tuo L."/>
        </authorList>
    </citation>
    <scope>NUCLEOTIDE SEQUENCE [LARGE SCALE GENOMIC DNA]</scope>
    <source>
        <strain evidence="8 9">N5BH11</strain>
    </source>
</reference>
<dbReference type="InterPro" id="IPR058245">
    <property type="entry name" value="NreC/VraR/RcsB-like_REC"/>
</dbReference>
<evidence type="ECO:0000313" key="9">
    <source>
        <dbReference type="Proteomes" id="UP000306985"/>
    </source>
</evidence>
<dbReference type="InterPro" id="IPR001789">
    <property type="entry name" value="Sig_transdc_resp-reg_receiver"/>
</dbReference>
<keyword evidence="1 5" id="KW-0597">Phosphoprotein</keyword>
<name>A0A4U6QCC9_9ACTN</name>
<proteinExistence type="predicted"/>
<keyword evidence="9" id="KW-1185">Reference proteome</keyword>
<evidence type="ECO:0000256" key="2">
    <source>
        <dbReference type="ARBA" id="ARBA00023015"/>
    </source>
</evidence>
<dbReference type="Pfam" id="PF00196">
    <property type="entry name" value="GerE"/>
    <property type="match status" value="1"/>
</dbReference>
<evidence type="ECO:0000313" key="8">
    <source>
        <dbReference type="EMBL" id="TKV57703.1"/>
    </source>
</evidence>
<evidence type="ECO:0000256" key="3">
    <source>
        <dbReference type="ARBA" id="ARBA00023125"/>
    </source>
</evidence>
<dbReference type="Proteomes" id="UP000306985">
    <property type="component" value="Unassembled WGS sequence"/>
</dbReference>
<dbReference type="SUPFAM" id="SSF52172">
    <property type="entry name" value="CheY-like"/>
    <property type="match status" value="1"/>
</dbReference>
<evidence type="ECO:0000256" key="4">
    <source>
        <dbReference type="ARBA" id="ARBA00023163"/>
    </source>
</evidence>
<dbReference type="SMART" id="SM00448">
    <property type="entry name" value="REC"/>
    <property type="match status" value="1"/>
</dbReference>
<dbReference type="CDD" id="cd17535">
    <property type="entry name" value="REC_NarL-like"/>
    <property type="match status" value="1"/>
</dbReference>
<feature type="modified residue" description="4-aspartylphosphate" evidence="5">
    <location>
        <position position="64"/>
    </location>
</feature>
<dbReference type="PANTHER" id="PTHR43214">
    <property type="entry name" value="TWO-COMPONENT RESPONSE REGULATOR"/>
    <property type="match status" value="1"/>
</dbReference>
<evidence type="ECO:0000259" key="6">
    <source>
        <dbReference type="PROSITE" id="PS50043"/>
    </source>
</evidence>
<evidence type="ECO:0000256" key="5">
    <source>
        <dbReference type="PROSITE-ProRule" id="PRU00169"/>
    </source>
</evidence>
<keyword evidence="4" id="KW-0804">Transcription</keyword>
<feature type="domain" description="HTH luxR-type" evidence="6">
    <location>
        <begin position="151"/>
        <end position="216"/>
    </location>
</feature>
<dbReference type="AlphaFoldDB" id="A0A4U6QCC9"/>
<dbReference type="OrthoDB" id="9808843at2"/>
<dbReference type="Pfam" id="PF00072">
    <property type="entry name" value="Response_reg"/>
    <property type="match status" value="1"/>
</dbReference>
<evidence type="ECO:0000256" key="1">
    <source>
        <dbReference type="ARBA" id="ARBA00022553"/>
    </source>
</evidence>
<dbReference type="Gene3D" id="3.40.50.2300">
    <property type="match status" value="1"/>
</dbReference>
<dbReference type="GO" id="GO:0006355">
    <property type="term" value="P:regulation of DNA-templated transcription"/>
    <property type="evidence" value="ECO:0007669"/>
    <property type="project" value="InterPro"/>
</dbReference>
<dbReference type="GO" id="GO:0000160">
    <property type="term" value="P:phosphorelay signal transduction system"/>
    <property type="evidence" value="ECO:0007669"/>
    <property type="project" value="InterPro"/>
</dbReference>
<comment type="caution">
    <text evidence="8">The sequence shown here is derived from an EMBL/GenBank/DDBJ whole genome shotgun (WGS) entry which is preliminary data.</text>
</comment>
<dbReference type="CDD" id="cd06170">
    <property type="entry name" value="LuxR_C_like"/>
    <property type="match status" value="1"/>
</dbReference>
<dbReference type="SMART" id="SM00421">
    <property type="entry name" value="HTH_LUXR"/>
    <property type="match status" value="1"/>
</dbReference>
<dbReference type="InterPro" id="IPR039420">
    <property type="entry name" value="WalR-like"/>
</dbReference>
<dbReference type="GO" id="GO:0003677">
    <property type="term" value="F:DNA binding"/>
    <property type="evidence" value="ECO:0007669"/>
    <property type="project" value="UniProtKB-KW"/>
</dbReference>
<dbReference type="InterPro" id="IPR011006">
    <property type="entry name" value="CheY-like_superfamily"/>
</dbReference>
<dbReference type="InterPro" id="IPR000792">
    <property type="entry name" value="Tscrpt_reg_LuxR_C"/>
</dbReference>
<dbReference type="RefSeq" id="WP_137450787.1">
    <property type="nucleotide sequence ID" value="NZ_SZZH01000004.1"/>
</dbReference>
<sequence>MRGGSQTSDDLVTVGVVDDHPFFRDGLIRGLTASGRVRVVGDAGSAQEGLELIRRERPQVAVVDYAMPGMTGADLVRIVTRDALPTRILMLSADVDGSVVYQTLQDGASGYLSKDSRRSEIVAGVLTVAQGRTVLPPELAVGLVDQIRLRRETVAVSLSERESQVLAGFAAGKSIPALAKELFLEPSTVKTHTQRLYEKLGVSDRAAAVAEGMRRGLLE</sequence>
<feature type="domain" description="Response regulatory" evidence="7">
    <location>
        <begin position="13"/>
        <end position="129"/>
    </location>
</feature>
<keyword evidence="3" id="KW-0238">DNA-binding</keyword>
<dbReference type="PROSITE" id="PS50110">
    <property type="entry name" value="RESPONSE_REGULATORY"/>
    <property type="match status" value="1"/>
</dbReference>
<organism evidence="8 9">
    <name type="scientific">Nakamurella flava</name>
    <dbReference type="NCBI Taxonomy" id="2576308"/>
    <lineage>
        <taxon>Bacteria</taxon>
        <taxon>Bacillati</taxon>
        <taxon>Actinomycetota</taxon>
        <taxon>Actinomycetes</taxon>
        <taxon>Nakamurellales</taxon>
        <taxon>Nakamurellaceae</taxon>
        <taxon>Nakamurella</taxon>
    </lineage>
</organism>
<keyword evidence="2" id="KW-0805">Transcription regulation</keyword>
<gene>
    <name evidence="8" type="ORF">FDO65_16270</name>
</gene>
<dbReference type="PANTHER" id="PTHR43214:SF24">
    <property type="entry name" value="TRANSCRIPTIONAL REGULATORY PROTEIN NARL-RELATED"/>
    <property type="match status" value="1"/>
</dbReference>
<dbReference type="PRINTS" id="PR00038">
    <property type="entry name" value="HTHLUXR"/>
</dbReference>
<dbReference type="PROSITE" id="PS50043">
    <property type="entry name" value="HTH_LUXR_2"/>
    <property type="match status" value="1"/>
</dbReference>
<dbReference type="EMBL" id="SZZH01000004">
    <property type="protein sequence ID" value="TKV57703.1"/>
    <property type="molecule type" value="Genomic_DNA"/>
</dbReference>
<dbReference type="InterPro" id="IPR016032">
    <property type="entry name" value="Sig_transdc_resp-reg_C-effctor"/>
</dbReference>
<accession>A0A4U6QCC9</accession>